<dbReference type="EMBL" id="VSSQ01002132">
    <property type="protein sequence ID" value="MPM13526.1"/>
    <property type="molecule type" value="Genomic_DNA"/>
</dbReference>
<dbReference type="AlphaFoldDB" id="A0A644XBD5"/>
<organism evidence="1">
    <name type="scientific">bioreactor metagenome</name>
    <dbReference type="NCBI Taxonomy" id="1076179"/>
    <lineage>
        <taxon>unclassified sequences</taxon>
        <taxon>metagenomes</taxon>
        <taxon>ecological metagenomes</taxon>
    </lineage>
</organism>
<accession>A0A644XBD5</accession>
<protein>
    <submittedName>
        <fullName evidence="1">Uncharacterized protein</fullName>
    </submittedName>
</protein>
<comment type="caution">
    <text evidence="1">The sequence shown here is derived from an EMBL/GenBank/DDBJ whole genome shotgun (WGS) entry which is preliminary data.</text>
</comment>
<name>A0A644XBD5_9ZZZZ</name>
<proteinExistence type="predicted"/>
<evidence type="ECO:0000313" key="1">
    <source>
        <dbReference type="EMBL" id="MPM13526.1"/>
    </source>
</evidence>
<sequence>MFTAIEYAVCVKTTDTIETARRAVNAAYPCFLIERLFLKTTMLVM</sequence>
<gene>
    <name evidence="1" type="ORF">SDC9_59883</name>
</gene>
<reference evidence="1" key="1">
    <citation type="submission" date="2019-08" db="EMBL/GenBank/DDBJ databases">
        <authorList>
            <person name="Kucharzyk K."/>
            <person name="Murdoch R.W."/>
            <person name="Higgins S."/>
            <person name="Loffler F."/>
        </authorList>
    </citation>
    <scope>NUCLEOTIDE SEQUENCE</scope>
</reference>